<dbReference type="OrthoDB" id="676708at2"/>
<reference evidence="1 2" key="1">
    <citation type="submission" date="2018-04" db="EMBL/GenBank/DDBJ databases">
        <title>Chitinophaga fuyangensis sp. nov., isolated from soil in a chemical factory.</title>
        <authorList>
            <person name="Chen K."/>
        </authorList>
    </citation>
    <scope>NUCLEOTIDE SEQUENCE [LARGE SCALE GENOMIC DNA]</scope>
    <source>
        <strain evidence="1 2">LY-1</strain>
    </source>
</reference>
<evidence type="ECO:0000313" key="2">
    <source>
        <dbReference type="Proteomes" id="UP000244450"/>
    </source>
</evidence>
<comment type="caution">
    <text evidence="1">The sequence shown here is derived from an EMBL/GenBank/DDBJ whole genome shotgun (WGS) entry which is preliminary data.</text>
</comment>
<accession>A0A2T7BI77</accession>
<organism evidence="1 2">
    <name type="scientific">Chitinophaga parva</name>
    <dbReference type="NCBI Taxonomy" id="2169414"/>
    <lineage>
        <taxon>Bacteria</taxon>
        <taxon>Pseudomonadati</taxon>
        <taxon>Bacteroidota</taxon>
        <taxon>Chitinophagia</taxon>
        <taxon>Chitinophagales</taxon>
        <taxon>Chitinophagaceae</taxon>
        <taxon>Chitinophaga</taxon>
    </lineage>
</organism>
<dbReference type="RefSeq" id="WP_108687792.1">
    <property type="nucleotide sequence ID" value="NZ_QCYK01000002.1"/>
</dbReference>
<dbReference type="Proteomes" id="UP000244450">
    <property type="component" value="Unassembled WGS sequence"/>
</dbReference>
<gene>
    <name evidence="1" type="ORF">DCC81_17055</name>
</gene>
<name>A0A2T7BI77_9BACT</name>
<dbReference type="AlphaFoldDB" id="A0A2T7BI77"/>
<sequence>MSAFTINIRRNRFDVVPFLAGNTEKFKVNVNGEEVYFEHDLDGYLRAAGARTKASLSLLADIASNIEHYLFHNGSRH</sequence>
<proteinExistence type="predicted"/>
<dbReference type="EMBL" id="QCYK01000002">
    <property type="protein sequence ID" value="PUZ25953.1"/>
    <property type="molecule type" value="Genomic_DNA"/>
</dbReference>
<protein>
    <submittedName>
        <fullName evidence="1">Uncharacterized protein</fullName>
    </submittedName>
</protein>
<evidence type="ECO:0000313" key="1">
    <source>
        <dbReference type="EMBL" id="PUZ25953.1"/>
    </source>
</evidence>
<keyword evidence="2" id="KW-1185">Reference proteome</keyword>